<dbReference type="PANTHER" id="PTHR42716">
    <property type="entry name" value="L-ASPARTATE OXIDASE"/>
    <property type="match status" value="1"/>
</dbReference>
<gene>
    <name evidence="16" type="primary">nadB</name>
    <name evidence="16" type="ORF">HCR76_06065</name>
</gene>
<dbReference type="SUPFAM" id="SSF51905">
    <property type="entry name" value="FAD/NAD(P)-binding domain"/>
    <property type="match status" value="1"/>
</dbReference>
<dbReference type="InterPro" id="IPR003953">
    <property type="entry name" value="FAD-dep_OxRdtase_2_FAD-bd"/>
</dbReference>
<dbReference type="SUPFAM" id="SSF46977">
    <property type="entry name" value="Succinate dehydrogenase/fumarate reductase flavoprotein C-terminal domain"/>
    <property type="match status" value="1"/>
</dbReference>
<keyword evidence="17" id="KW-1185">Reference proteome</keyword>
<evidence type="ECO:0000256" key="5">
    <source>
        <dbReference type="ARBA" id="ARBA00021901"/>
    </source>
</evidence>
<evidence type="ECO:0000256" key="3">
    <source>
        <dbReference type="ARBA" id="ARBA00008562"/>
    </source>
</evidence>
<dbReference type="EMBL" id="CP061169">
    <property type="protein sequence ID" value="QPZ39615.1"/>
    <property type="molecule type" value="Genomic_DNA"/>
</dbReference>
<dbReference type="NCBIfam" id="TIGR00551">
    <property type="entry name" value="nadB"/>
    <property type="match status" value="1"/>
</dbReference>
<dbReference type="InterPro" id="IPR037099">
    <property type="entry name" value="Fum_R/Succ_DH_flav-like_C_sf"/>
</dbReference>
<keyword evidence="8 13" id="KW-0274">FAD</keyword>
<dbReference type="EC" id="1.4.3.16" evidence="4 12"/>
<evidence type="ECO:0000259" key="14">
    <source>
        <dbReference type="Pfam" id="PF00890"/>
    </source>
</evidence>
<reference evidence="16 17" key="1">
    <citation type="submission" date="2020-12" db="EMBL/GenBank/DDBJ databases">
        <title>Microbacterium sp. HY060.</title>
        <authorList>
            <person name="Zhou J."/>
        </authorList>
    </citation>
    <scope>NUCLEOTIDE SEQUENCE [LARGE SCALE GENOMIC DNA]</scope>
    <source>
        <strain evidence="16 17">HY60</strain>
    </source>
</reference>
<evidence type="ECO:0000256" key="1">
    <source>
        <dbReference type="ARBA" id="ARBA00001974"/>
    </source>
</evidence>
<evidence type="ECO:0000256" key="13">
    <source>
        <dbReference type="RuleBase" id="RU362049"/>
    </source>
</evidence>
<evidence type="ECO:0000259" key="15">
    <source>
        <dbReference type="Pfam" id="PF02910"/>
    </source>
</evidence>
<dbReference type="Pfam" id="PF02910">
    <property type="entry name" value="Succ_DH_flav_C"/>
    <property type="match status" value="1"/>
</dbReference>
<dbReference type="Gene3D" id="1.20.58.100">
    <property type="entry name" value="Fumarate reductase/succinate dehydrogenase flavoprotein-like, C-terminal domain"/>
    <property type="match status" value="1"/>
</dbReference>
<dbReference type="InterPro" id="IPR005288">
    <property type="entry name" value="NadB"/>
</dbReference>
<evidence type="ECO:0000313" key="16">
    <source>
        <dbReference type="EMBL" id="QPZ39615.1"/>
    </source>
</evidence>
<proteinExistence type="inferred from homology"/>
<dbReference type="InterPro" id="IPR027477">
    <property type="entry name" value="Succ_DH/fumarate_Rdtase_cat_sf"/>
</dbReference>
<sequence length="502" mass="52726">MSHVIIVGSGIAGLTAALRAANEHDVTIITKDALGDGNTAQAQGGIAGVLFGDDSIEAHVADTLAAGAGLCDEDAVRILCSEGPQRIRDLAAAGVDFDTEAGSYAKGREAAHSYPRVVHAGGDATGRAIARTLAQRVRERRIPVLENSLLIDLVTENDTVIGVDVLTPHRPIRMLAQTTMIATGGCGQLYARTTNPAGATGDGVAAALRAGAQVADAEFYQFHPTTLADSGFLVSEAVRGAGAVLLDETGHRFMLDIDPRAELAPRNVVALALARTMAAQNDRPVLLDATRVPRLTERFPTITAAVMHTGIDWTRDPVPVTPAAHYWMGGIATDQVGRTKIDGLVAIGEAACTGVHGGNRLASNSLLEGAVFAERAAAALPRGAAHMHPSLSPIDDHVTAPALDRGELQRLAWSALGLERNERHLTSALARIDEWDSAATPIPLSRAALENRNLLLIARIVARQALARRESRGAHARLDYPKADPTQARSVVAAPVQEALAC</sequence>
<dbReference type="InterPro" id="IPR015939">
    <property type="entry name" value="Fum_Rdtase/Succ_DH_flav-like_C"/>
</dbReference>
<evidence type="ECO:0000256" key="10">
    <source>
        <dbReference type="ARBA" id="ARBA00029426"/>
    </source>
</evidence>
<dbReference type="Proteomes" id="UP000662814">
    <property type="component" value="Chromosome"/>
</dbReference>
<evidence type="ECO:0000256" key="9">
    <source>
        <dbReference type="ARBA" id="ARBA00023002"/>
    </source>
</evidence>
<evidence type="ECO:0000256" key="12">
    <source>
        <dbReference type="NCBIfam" id="TIGR00551"/>
    </source>
</evidence>
<comment type="similarity">
    <text evidence="3 13">Belongs to the FAD-dependent oxidoreductase 2 family. NadB subfamily.</text>
</comment>
<feature type="domain" description="FAD-dependent oxidoreductase 2 FAD-binding" evidence="14">
    <location>
        <begin position="3"/>
        <end position="366"/>
    </location>
</feature>
<comment type="cofactor">
    <cofactor evidence="1 13">
        <name>FAD</name>
        <dbReference type="ChEBI" id="CHEBI:57692"/>
    </cofactor>
</comment>
<accession>A0ABX6YMU0</accession>
<dbReference type="PRINTS" id="PR00368">
    <property type="entry name" value="FADPNR"/>
</dbReference>
<comment type="pathway">
    <text evidence="2 13">Cofactor biosynthesis; NAD(+) biosynthesis; iminoaspartate from L-aspartate (oxidase route): step 1/1.</text>
</comment>
<name>A0ABX6YMU0_9MICO</name>
<dbReference type="PANTHER" id="PTHR42716:SF2">
    <property type="entry name" value="L-ASPARTATE OXIDASE, CHLOROPLASTIC"/>
    <property type="match status" value="1"/>
</dbReference>
<comment type="catalytic activity">
    <reaction evidence="11">
        <text>L-aspartate + O2 = iminosuccinate + H2O2</text>
        <dbReference type="Rhea" id="RHEA:25876"/>
        <dbReference type="ChEBI" id="CHEBI:15379"/>
        <dbReference type="ChEBI" id="CHEBI:16240"/>
        <dbReference type="ChEBI" id="CHEBI:29991"/>
        <dbReference type="ChEBI" id="CHEBI:77875"/>
        <dbReference type="EC" id="1.4.3.16"/>
    </reaction>
    <physiologicalReaction direction="left-to-right" evidence="11">
        <dbReference type="Rhea" id="RHEA:25877"/>
    </physiologicalReaction>
</comment>
<comment type="subcellular location">
    <subcellularLocation>
        <location evidence="13">Cytoplasm</location>
    </subcellularLocation>
</comment>
<protein>
    <recommendedName>
        <fullName evidence="5 12">L-aspartate oxidase</fullName>
        <ecNumber evidence="4 12">1.4.3.16</ecNumber>
    </recommendedName>
</protein>
<feature type="domain" description="Fumarate reductase/succinate dehydrogenase flavoprotein-like C-terminal" evidence="15">
    <location>
        <begin position="405"/>
        <end position="488"/>
    </location>
</feature>
<dbReference type="Gene3D" id="3.50.50.60">
    <property type="entry name" value="FAD/NAD(P)-binding domain"/>
    <property type="match status" value="1"/>
</dbReference>
<keyword evidence="6 13" id="KW-0285">Flavoprotein</keyword>
<dbReference type="GO" id="GO:0008734">
    <property type="term" value="F:L-aspartate oxidase activity"/>
    <property type="evidence" value="ECO:0007669"/>
    <property type="project" value="UniProtKB-EC"/>
</dbReference>
<evidence type="ECO:0000256" key="11">
    <source>
        <dbReference type="ARBA" id="ARBA00048305"/>
    </source>
</evidence>
<organism evidence="16 17">
    <name type="scientific">Paramicrobacterium chengjingii</name>
    <dbReference type="NCBI Taxonomy" id="2769067"/>
    <lineage>
        <taxon>Bacteria</taxon>
        <taxon>Bacillati</taxon>
        <taxon>Actinomycetota</taxon>
        <taxon>Actinomycetes</taxon>
        <taxon>Micrococcales</taxon>
        <taxon>Microbacteriaceae</taxon>
        <taxon>Paramicrobacterium</taxon>
    </lineage>
</organism>
<evidence type="ECO:0000313" key="17">
    <source>
        <dbReference type="Proteomes" id="UP000662814"/>
    </source>
</evidence>
<keyword evidence="7 13" id="KW-0662">Pyridine nucleotide biosynthesis</keyword>
<dbReference type="Pfam" id="PF00890">
    <property type="entry name" value="FAD_binding_2"/>
    <property type="match status" value="1"/>
</dbReference>
<dbReference type="InterPro" id="IPR036188">
    <property type="entry name" value="FAD/NAD-bd_sf"/>
</dbReference>
<evidence type="ECO:0000256" key="7">
    <source>
        <dbReference type="ARBA" id="ARBA00022642"/>
    </source>
</evidence>
<dbReference type="SUPFAM" id="SSF56425">
    <property type="entry name" value="Succinate dehydrogenase/fumarate reductase flavoprotein, catalytic domain"/>
    <property type="match status" value="1"/>
</dbReference>
<evidence type="ECO:0000256" key="4">
    <source>
        <dbReference type="ARBA" id="ARBA00012173"/>
    </source>
</evidence>
<dbReference type="Gene3D" id="3.90.700.10">
    <property type="entry name" value="Succinate dehydrogenase/fumarate reductase flavoprotein, catalytic domain"/>
    <property type="match status" value="1"/>
</dbReference>
<evidence type="ECO:0000256" key="8">
    <source>
        <dbReference type="ARBA" id="ARBA00022827"/>
    </source>
</evidence>
<keyword evidence="9 13" id="KW-0560">Oxidoreductase</keyword>
<evidence type="ECO:0000256" key="2">
    <source>
        <dbReference type="ARBA" id="ARBA00004950"/>
    </source>
</evidence>
<comment type="function">
    <text evidence="10">Catalyzes the oxidation of L-aspartate to iminoaspartate, the first step in the de novo biosynthesis of NAD(+).</text>
</comment>
<evidence type="ECO:0000256" key="6">
    <source>
        <dbReference type="ARBA" id="ARBA00022630"/>
    </source>
</evidence>